<protein>
    <submittedName>
        <fullName evidence="1">DUF1264 domain-containing protein</fullName>
    </submittedName>
</protein>
<accession>A0A3D8VDG3</accession>
<proteinExistence type="predicted"/>
<dbReference type="EMBL" id="QTJR01000005">
    <property type="protein sequence ID" value="RDY67464.1"/>
    <property type="molecule type" value="Genomic_DNA"/>
</dbReference>
<dbReference type="InterPro" id="IPR010686">
    <property type="entry name" value="OBAP-like"/>
</dbReference>
<comment type="caution">
    <text evidence="1">The sequence shown here is derived from an EMBL/GenBank/DDBJ whole genome shotgun (WGS) entry which is preliminary data.</text>
</comment>
<dbReference type="PANTHER" id="PTHR31360">
    <property type="match status" value="1"/>
</dbReference>
<organism evidence="1 2">
    <name type="scientific">Lysobacter soli</name>
    <dbReference type="NCBI Taxonomy" id="453783"/>
    <lineage>
        <taxon>Bacteria</taxon>
        <taxon>Pseudomonadati</taxon>
        <taxon>Pseudomonadota</taxon>
        <taxon>Gammaproteobacteria</taxon>
        <taxon>Lysobacterales</taxon>
        <taxon>Lysobacteraceae</taxon>
        <taxon>Lysobacter</taxon>
    </lineage>
</organism>
<dbReference type="PANTHER" id="PTHR31360:SF0">
    <property type="entry name" value="OIL BODY-ASSOCIATED PROTEIN 1B"/>
    <property type="match status" value="1"/>
</dbReference>
<sequence length="316" mass="34797">MQRPESFCRSAFRWRTTRARCLRASAWHRTCVGFLVSGAHGTARSFHRRHHDRGWKHGNSACQACRTEGGVGLVVIAAALVTACGGATAPAVAPPGKDKQPRTEALEAGAALLQDNGPLARHDIHLVGFHPMKDEPSHQMEAHHFCRQVNEDFAQCALFDGNTAQANLTGVEYIVSEKVFAQLPAEERRYWHPHNAEILTGQLIAPGIPAPAEHALMKSKMNSYGKTWHTWHSRMGTQPADALPLGPAMLAWSFNRDGEVQPALIEARDRNLGVSTKDIRRQRQDLVPLAHPQVGVDALRERFPDATPIPGVTEQP</sequence>
<dbReference type="Pfam" id="PF06884">
    <property type="entry name" value="DUF1264"/>
    <property type="match status" value="1"/>
</dbReference>
<evidence type="ECO:0000313" key="1">
    <source>
        <dbReference type="EMBL" id="RDY67464.1"/>
    </source>
</evidence>
<keyword evidence="2" id="KW-1185">Reference proteome</keyword>
<gene>
    <name evidence="1" type="ORF">DX912_09330</name>
</gene>
<evidence type="ECO:0000313" key="2">
    <source>
        <dbReference type="Proteomes" id="UP000256829"/>
    </source>
</evidence>
<reference evidence="1 2" key="1">
    <citation type="submission" date="2018-08" db="EMBL/GenBank/DDBJ databases">
        <title>Lysobacter soli KCTC 22011, whole genome shotgun sequence.</title>
        <authorList>
            <person name="Zhang X."/>
            <person name="Feng G."/>
            <person name="Zhu H."/>
        </authorList>
    </citation>
    <scope>NUCLEOTIDE SEQUENCE [LARGE SCALE GENOMIC DNA]</scope>
    <source>
        <strain evidence="1 2">KCTC 22011</strain>
    </source>
</reference>
<name>A0A3D8VDG3_9GAMM</name>
<dbReference type="Proteomes" id="UP000256829">
    <property type="component" value="Unassembled WGS sequence"/>
</dbReference>
<dbReference type="AlphaFoldDB" id="A0A3D8VDG3"/>